<protein>
    <submittedName>
        <fullName evidence="1">Nrap protein</fullName>
    </submittedName>
</protein>
<proteinExistence type="predicted"/>
<comment type="caution">
    <text evidence="1">The sequence shown here is derived from an EMBL/GenBank/DDBJ whole genome shotgun (WGS) entry which is preliminary data.</text>
</comment>
<organism evidence="1 2">
    <name type="scientific">Hypoxylon rubiginosum</name>
    <dbReference type="NCBI Taxonomy" id="110542"/>
    <lineage>
        <taxon>Eukaryota</taxon>
        <taxon>Fungi</taxon>
        <taxon>Dikarya</taxon>
        <taxon>Ascomycota</taxon>
        <taxon>Pezizomycotina</taxon>
        <taxon>Sordariomycetes</taxon>
        <taxon>Xylariomycetidae</taxon>
        <taxon>Xylariales</taxon>
        <taxon>Hypoxylaceae</taxon>
        <taxon>Hypoxylon</taxon>
    </lineage>
</organism>
<evidence type="ECO:0000313" key="2">
    <source>
        <dbReference type="Proteomes" id="UP001497700"/>
    </source>
</evidence>
<dbReference type="EMBL" id="MU393551">
    <property type="protein sequence ID" value="KAI4861478.1"/>
    <property type="molecule type" value="Genomic_DNA"/>
</dbReference>
<accession>A0ACB9YR94</accession>
<sequence>MESNTAKRRKLDHANGYEASSSTLSMGASGASAFVLETEELLKEVKLDYSKSSSGVEDSLRQLKDIIEALEPHEPVPINDVSTKFEKANRITIPYPNPKPARDSPYKLSFAKPAQINVVGSWVLQTNVKSQPDLAVDMIVVMPESIFQEKDYLNMRYFYKRAYYLAYITAQLRKSMGTTMELTFDHLHGNMLLPILVARSKDSSNKKGDSNANSRPNPSPAIRIIPCAPEGYFPTTKLTAVSNALRQGKSEETEDAKAPTPFYNTTLKAESQFSSYLRLLYKTANSCAAFRDGCVLGRIWLQQRGFSGSIHGGGFGHFEWAVLMALLLQGGGRKGDAVLSSSLHSTQLFKATLQYIVSANLPKKPSIIGSDSPNLDTLRQSMPILYDTARGINVLYKMTPWSIAMLTEQAKWSLSAINNGPLDQFEHLFIIRADQPLQVFDLLLNVNLPTSKEGFEVADRRGFAWDFSAKLYSTLKRALGERAQLVHIQVPETTAWPISAATSKEKRNSLLVGIIIDPLKASQGRDHGPPYEEKKEAAKFRDFWGEKADLWQFPDGNIVESLDWTEYSYLGFPGICEAIIRYILKLRLHVSDADLEFHGREISKILPLAPSDKMAFDTARQAFEIFERDIRNLEDLPLHVKQIAPIGPDLRRASLRIPEFNFRKPLLQPMEVVISFEVSGKWPENLAAIQRAKIAFLLKIGSSLEEAKEEEIKSHLGLESATRDDENLAFLDVVYENGASFRLRVHSDLEESLLERQTKDQTVERHIRTESADLLASYRRMYSNLPLHNQTVSTFCTRFPALSASIRLTKHWFNSHKLSCHFNEELIELFVLQAFLKPYPWQTPCSATTGFLRTLLLISRWDWRDEPFVIDSSDSLSTSQRLEIGTRLQAWRKIDPNMNRTVLFVATSHDVTGVAHTQRGPSRVVASRMTSLARSACRAVRDKGVDANVRSLFQPALRDFDVLLHLSPKVLKSISRDDDDDDGGGARRSRFKNLEDHTTTAATGKEALPLAEPPVRTLLRRLQAAYAGPLLFFHGGSASAAAIADDAVIGALWNPLLHRRAFSVRAPCSLMRSPGTGAGGEEEEELYEVNKVAVLAEIARVGGDLIEKIEVRDG</sequence>
<reference evidence="1 2" key="1">
    <citation type="journal article" date="2022" name="New Phytol.">
        <title>Ecological generalism drives hyperdiversity of secondary metabolite gene clusters in xylarialean endophytes.</title>
        <authorList>
            <person name="Franco M.E.E."/>
            <person name="Wisecaver J.H."/>
            <person name="Arnold A.E."/>
            <person name="Ju Y.M."/>
            <person name="Slot J.C."/>
            <person name="Ahrendt S."/>
            <person name="Moore L.P."/>
            <person name="Eastman K.E."/>
            <person name="Scott K."/>
            <person name="Konkel Z."/>
            <person name="Mondo S.J."/>
            <person name="Kuo A."/>
            <person name="Hayes R.D."/>
            <person name="Haridas S."/>
            <person name="Andreopoulos B."/>
            <person name="Riley R."/>
            <person name="LaButti K."/>
            <person name="Pangilinan J."/>
            <person name="Lipzen A."/>
            <person name="Amirebrahimi M."/>
            <person name="Yan J."/>
            <person name="Adam C."/>
            <person name="Keymanesh K."/>
            <person name="Ng V."/>
            <person name="Louie K."/>
            <person name="Northen T."/>
            <person name="Drula E."/>
            <person name="Henrissat B."/>
            <person name="Hsieh H.M."/>
            <person name="Youens-Clark K."/>
            <person name="Lutzoni F."/>
            <person name="Miadlikowska J."/>
            <person name="Eastwood D.C."/>
            <person name="Hamelin R.C."/>
            <person name="Grigoriev I.V."/>
            <person name="U'Ren J.M."/>
        </authorList>
    </citation>
    <scope>NUCLEOTIDE SEQUENCE [LARGE SCALE GENOMIC DNA]</scope>
    <source>
        <strain evidence="1 2">CBS 119005</strain>
    </source>
</reference>
<dbReference type="Proteomes" id="UP001497700">
    <property type="component" value="Unassembled WGS sequence"/>
</dbReference>
<evidence type="ECO:0000313" key="1">
    <source>
        <dbReference type="EMBL" id="KAI4861478.1"/>
    </source>
</evidence>
<gene>
    <name evidence="1" type="ORF">F4820DRAFT_433587</name>
</gene>
<name>A0ACB9YR94_9PEZI</name>
<keyword evidence="2" id="KW-1185">Reference proteome</keyword>